<gene>
    <name evidence="3" type="ORF">EV686_103264</name>
</gene>
<evidence type="ECO:0000256" key="1">
    <source>
        <dbReference type="SAM" id="MobiDB-lite"/>
    </source>
</evidence>
<dbReference type="InterPro" id="IPR000120">
    <property type="entry name" value="Amidase"/>
</dbReference>
<sequence>MTMQLLEPGTPGVPPFPSDRSPWNLAPSHALEHALALIRRKETAVQAWALLADPGTLPAPEERSGPLAGIPFGVKDVIDVAGLPTRCGSTASDDRPALFHAASVDMLVNAGAIPLGKTVTAEYAFRHPGPTRNPWNPAHTPGGSSSGSAAAVAAGMVPFALSTQTGGSIIRPAAYCGVPGFKPSYGALSREGMQLTSESLDTLGWHAADMDWVERCADILLPAAPAAPARPLEQCRIAIIDMSPEAVLEPEGRMAMDQAVDALRRAGADCVAHDASRELEMLARAHAAIMKYEFARNLAPVARTRPDGLTPSLLQNVEEGWNVPSPLYREMCALQHEMRTHWKALSGGADYILTPPAAGPAPTGHAFTGAPAFNKCWTVLGWPCLHIPVRTGAGGLPTGVQLIGPWNEDFSLISLGKQLEALLAQTQP</sequence>
<dbReference type="SUPFAM" id="SSF75304">
    <property type="entry name" value="Amidase signature (AS) enzymes"/>
    <property type="match status" value="1"/>
</dbReference>
<dbReference type="AlphaFoldDB" id="A0A4R3VA89"/>
<reference evidence="3 4" key="1">
    <citation type="submission" date="2019-03" db="EMBL/GenBank/DDBJ databases">
        <title>Genomic Encyclopedia of Type Strains, Phase IV (KMG-IV): sequencing the most valuable type-strain genomes for metagenomic binning, comparative biology and taxonomic classification.</title>
        <authorList>
            <person name="Goeker M."/>
        </authorList>
    </citation>
    <scope>NUCLEOTIDE SEQUENCE [LARGE SCALE GENOMIC DNA]</scope>
    <source>
        <strain evidence="3 4">DSM 100048</strain>
    </source>
</reference>
<name>A0A4R3VA89_9BURK</name>
<comment type="caution">
    <text evidence="3">The sequence shown here is derived from an EMBL/GenBank/DDBJ whole genome shotgun (WGS) entry which is preliminary data.</text>
</comment>
<keyword evidence="4" id="KW-1185">Reference proteome</keyword>
<dbReference type="PANTHER" id="PTHR11895">
    <property type="entry name" value="TRANSAMIDASE"/>
    <property type="match status" value="1"/>
</dbReference>
<dbReference type="GO" id="GO:0016740">
    <property type="term" value="F:transferase activity"/>
    <property type="evidence" value="ECO:0007669"/>
    <property type="project" value="UniProtKB-KW"/>
</dbReference>
<organism evidence="3 4">
    <name type="scientific">Paracandidimonas soli</name>
    <dbReference type="NCBI Taxonomy" id="1917182"/>
    <lineage>
        <taxon>Bacteria</taxon>
        <taxon>Pseudomonadati</taxon>
        <taxon>Pseudomonadota</taxon>
        <taxon>Betaproteobacteria</taxon>
        <taxon>Burkholderiales</taxon>
        <taxon>Alcaligenaceae</taxon>
        <taxon>Paracandidimonas</taxon>
    </lineage>
</organism>
<keyword evidence="3" id="KW-0808">Transferase</keyword>
<evidence type="ECO:0000313" key="4">
    <source>
        <dbReference type="Proteomes" id="UP000294692"/>
    </source>
</evidence>
<dbReference type="PANTHER" id="PTHR11895:SF151">
    <property type="entry name" value="GLUTAMYL-TRNA(GLN) AMIDOTRANSFERASE SUBUNIT A"/>
    <property type="match status" value="1"/>
</dbReference>
<dbReference type="Proteomes" id="UP000294692">
    <property type="component" value="Unassembled WGS sequence"/>
</dbReference>
<evidence type="ECO:0000313" key="3">
    <source>
        <dbReference type="EMBL" id="TCV00683.1"/>
    </source>
</evidence>
<dbReference type="InterPro" id="IPR023631">
    <property type="entry name" value="Amidase_dom"/>
</dbReference>
<dbReference type="EMBL" id="SMBX01000003">
    <property type="protein sequence ID" value="TCV00683.1"/>
    <property type="molecule type" value="Genomic_DNA"/>
</dbReference>
<protein>
    <submittedName>
        <fullName evidence="3">Asp-tRNA(Asn)/Glu-tRNA(Gln) amidotransferase A subunit family amidase</fullName>
    </submittedName>
</protein>
<accession>A0A4R3VA89</accession>
<dbReference type="InterPro" id="IPR036928">
    <property type="entry name" value="AS_sf"/>
</dbReference>
<dbReference type="Gene3D" id="3.90.1300.10">
    <property type="entry name" value="Amidase signature (AS) domain"/>
    <property type="match status" value="1"/>
</dbReference>
<dbReference type="RefSeq" id="WP_132475481.1">
    <property type="nucleotide sequence ID" value="NZ_SMBX01000003.1"/>
</dbReference>
<feature type="region of interest" description="Disordered" evidence="1">
    <location>
        <begin position="1"/>
        <end position="21"/>
    </location>
</feature>
<dbReference type="Pfam" id="PF01425">
    <property type="entry name" value="Amidase"/>
    <property type="match status" value="1"/>
</dbReference>
<feature type="domain" description="Amidase" evidence="2">
    <location>
        <begin position="61"/>
        <end position="412"/>
    </location>
</feature>
<evidence type="ECO:0000259" key="2">
    <source>
        <dbReference type="Pfam" id="PF01425"/>
    </source>
</evidence>
<proteinExistence type="predicted"/>
<dbReference type="OrthoDB" id="8641877at2"/>